<sequence length="259" mass="29566">MAISAFSTLGFLGKSSSPWYFNSRASNYMTNNAQLVTNIKKYSGNLKIHSTNGNQLPIITTSDISSSLTNVFVSLSLISNLIFVGKLVNNDCRIQFSQFVCLVQDQHSGKIIANGPKVGYLSPIHFLSSPDLSLPLCHGHPNSNVLHNMLKYGFFGNKHTSLLMLFILITFLVNLTKVKFYHFSTHHSNVTQPFDIIHSGVQGRFTWTYFLHSKDEVFSTFKFFYVYIQTQFFSRIKIFHFDAKLNLRRIKFKIVKTLN</sequence>
<reference evidence="2" key="1">
    <citation type="submission" date="2018-05" db="EMBL/GenBank/DDBJ databases">
        <title>Draft genome of Mucuna pruriens seed.</title>
        <authorList>
            <person name="Nnadi N.E."/>
            <person name="Vos R."/>
            <person name="Hasami M.H."/>
            <person name="Devisetty U.K."/>
            <person name="Aguiy J.C."/>
        </authorList>
    </citation>
    <scope>NUCLEOTIDE SEQUENCE [LARGE SCALE GENOMIC DNA]</scope>
    <source>
        <strain evidence="2">JCA_2017</strain>
    </source>
</reference>
<keyword evidence="1" id="KW-0812">Transmembrane</keyword>
<name>A0A371G9F5_MUCPR</name>
<keyword evidence="1" id="KW-0472">Membrane</keyword>
<proteinExistence type="predicted"/>
<organism evidence="2 3">
    <name type="scientific">Mucuna pruriens</name>
    <name type="common">Velvet bean</name>
    <name type="synonym">Dolichos pruriens</name>
    <dbReference type="NCBI Taxonomy" id="157652"/>
    <lineage>
        <taxon>Eukaryota</taxon>
        <taxon>Viridiplantae</taxon>
        <taxon>Streptophyta</taxon>
        <taxon>Embryophyta</taxon>
        <taxon>Tracheophyta</taxon>
        <taxon>Spermatophyta</taxon>
        <taxon>Magnoliopsida</taxon>
        <taxon>eudicotyledons</taxon>
        <taxon>Gunneridae</taxon>
        <taxon>Pentapetalae</taxon>
        <taxon>rosids</taxon>
        <taxon>fabids</taxon>
        <taxon>Fabales</taxon>
        <taxon>Fabaceae</taxon>
        <taxon>Papilionoideae</taxon>
        <taxon>50 kb inversion clade</taxon>
        <taxon>NPAAA clade</taxon>
        <taxon>indigoferoid/millettioid clade</taxon>
        <taxon>Phaseoleae</taxon>
        <taxon>Mucuna</taxon>
    </lineage>
</organism>
<accession>A0A371G9F5</accession>
<comment type="caution">
    <text evidence="2">The sequence shown here is derived from an EMBL/GenBank/DDBJ whole genome shotgun (WGS) entry which is preliminary data.</text>
</comment>
<feature type="non-terminal residue" evidence="2">
    <location>
        <position position="1"/>
    </location>
</feature>
<dbReference type="OrthoDB" id="1706811at2759"/>
<dbReference type="AlphaFoldDB" id="A0A371G9F5"/>
<evidence type="ECO:0000313" key="3">
    <source>
        <dbReference type="Proteomes" id="UP000257109"/>
    </source>
</evidence>
<gene>
    <name evidence="2" type="ORF">CR513_31375</name>
</gene>
<dbReference type="EMBL" id="QJKJ01006300">
    <property type="protein sequence ID" value="RDX87187.1"/>
    <property type="molecule type" value="Genomic_DNA"/>
</dbReference>
<feature type="transmembrane region" description="Helical" evidence="1">
    <location>
        <begin position="159"/>
        <end position="176"/>
    </location>
</feature>
<evidence type="ECO:0000256" key="1">
    <source>
        <dbReference type="SAM" id="Phobius"/>
    </source>
</evidence>
<dbReference type="Proteomes" id="UP000257109">
    <property type="component" value="Unassembled WGS sequence"/>
</dbReference>
<evidence type="ECO:0000313" key="2">
    <source>
        <dbReference type="EMBL" id="RDX87187.1"/>
    </source>
</evidence>
<keyword evidence="3" id="KW-1185">Reference proteome</keyword>
<protein>
    <submittedName>
        <fullName evidence="2">Uncharacterized protein</fullName>
    </submittedName>
</protein>
<keyword evidence="1" id="KW-1133">Transmembrane helix</keyword>